<feature type="domain" description="PurM-like C-terminal" evidence="11">
    <location>
        <begin position="168"/>
        <end position="341"/>
    </location>
</feature>
<dbReference type="STRING" id="1073423.SAMN04488700_1004"/>
<evidence type="ECO:0000313" key="12">
    <source>
        <dbReference type="EMBL" id="SMH28898.1"/>
    </source>
</evidence>
<dbReference type="InterPro" id="IPR010918">
    <property type="entry name" value="PurM-like_C_dom"/>
</dbReference>
<feature type="active site" evidence="9">
    <location>
        <position position="16"/>
    </location>
</feature>
<dbReference type="GO" id="GO:0005524">
    <property type="term" value="F:ATP binding"/>
    <property type="evidence" value="ECO:0007669"/>
    <property type="project" value="UniProtKB-UniRule"/>
</dbReference>
<evidence type="ECO:0000256" key="5">
    <source>
        <dbReference type="ARBA" id="ARBA00022777"/>
    </source>
</evidence>
<keyword evidence="5 9" id="KW-0418">Kinase</keyword>
<dbReference type="InterPro" id="IPR023061">
    <property type="entry name" value="SelD_I"/>
</dbReference>
<dbReference type="PIRSF" id="PIRSF036407">
    <property type="entry name" value="Selenphspht_syn"/>
    <property type="match status" value="1"/>
</dbReference>
<evidence type="ECO:0000256" key="3">
    <source>
        <dbReference type="ARBA" id="ARBA00022723"/>
    </source>
</evidence>
<evidence type="ECO:0000256" key="7">
    <source>
        <dbReference type="ARBA" id="ARBA00022842"/>
    </source>
</evidence>
<accession>A0A1X7MVQ9</accession>
<evidence type="ECO:0000256" key="2">
    <source>
        <dbReference type="ARBA" id="ARBA00022679"/>
    </source>
</evidence>
<comment type="catalytic activity">
    <reaction evidence="9">
        <text>hydrogenselenide + ATP + H2O = selenophosphate + AMP + phosphate + 2 H(+)</text>
        <dbReference type="Rhea" id="RHEA:18737"/>
        <dbReference type="ChEBI" id="CHEBI:15377"/>
        <dbReference type="ChEBI" id="CHEBI:15378"/>
        <dbReference type="ChEBI" id="CHEBI:16144"/>
        <dbReference type="ChEBI" id="CHEBI:29317"/>
        <dbReference type="ChEBI" id="CHEBI:30616"/>
        <dbReference type="ChEBI" id="CHEBI:43474"/>
        <dbReference type="ChEBI" id="CHEBI:456215"/>
        <dbReference type="EC" id="2.7.9.3"/>
    </reaction>
</comment>
<dbReference type="HAMAP" id="MF_00625">
    <property type="entry name" value="SelD"/>
    <property type="match status" value="1"/>
</dbReference>
<dbReference type="Pfam" id="PF00586">
    <property type="entry name" value="AIRS"/>
    <property type="match status" value="1"/>
</dbReference>
<proteinExistence type="inferred from homology"/>
<comment type="subunit">
    <text evidence="9">Homodimer.</text>
</comment>
<dbReference type="Gene3D" id="3.90.650.10">
    <property type="entry name" value="PurM-like C-terminal domain"/>
    <property type="match status" value="1"/>
</dbReference>
<dbReference type="Gene3D" id="3.30.1330.10">
    <property type="entry name" value="PurM-like, N-terminal domain"/>
    <property type="match status" value="1"/>
</dbReference>
<reference evidence="12 13" key="1">
    <citation type="submission" date="2017-04" db="EMBL/GenBank/DDBJ databases">
        <authorList>
            <person name="Afonso C.L."/>
            <person name="Miller P.J."/>
            <person name="Scott M.A."/>
            <person name="Spackman E."/>
            <person name="Goraichik I."/>
            <person name="Dimitrov K.M."/>
            <person name="Suarez D.L."/>
            <person name="Swayne D.E."/>
        </authorList>
    </citation>
    <scope>NUCLEOTIDE SEQUENCE [LARGE SCALE GENOMIC DNA]</scope>
    <source>
        <strain evidence="12 13">LMG26642</strain>
    </source>
</reference>
<dbReference type="PANTHER" id="PTHR10256:SF0">
    <property type="entry name" value="INACTIVE SELENIDE, WATER DIKINASE-LIKE PROTEIN-RELATED"/>
    <property type="match status" value="1"/>
</dbReference>
<feature type="binding site" description="in other chain" evidence="9">
    <location>
        <begin position="46"/>
        <end position="48"/>
    </location>
    <ligand>
        <name>ATP</name>
        <dbReference type="ChEBI" id="CHEBI:30616"/>
        <note>ligand shared between dimeric partners</note>
    </ligand>
</feature>
<evidence type="ECO:0000256" key="6">
    <source>
        <dbReference type="ARBA" id="ARBA00022840"/>
    </source>
</evidence>
<keyword evidence="6 9" id="KW-0067">ATP-binding</keyword>
<dbReference type="Pfam" id="PF02769">
    <property type="entry name" value="AIRS_C"/>
    <property type="match status" value="1"/>
</dbReference>
<sequence length="343" mass="36775">MMENQWLDGLFICGGCNAKIGPGDLSSILETLPKQEDKNLLVGFDSADDAAVYQLTEDLAMIQTMDFFPAMVSDPRLFGQIAAANAMSDVFAMGGEVLTAMNMVCWPEEKSLTILAEILAGGQEKVKEAGGILVGGHSIHDSLPKYGLSVSGKVHPDKIYRNDTCELGDSLILTKPLGTGIVTTVYSAGEMGEEEFQAAAASMTLLNVYASTILKKYTVHSCTDVTGFGLLGHLNEMLTDQFSCVLESSATPILKGAYKGAQEFLITAGGQRNRNALSSDVKFEFDDYALEELFFDPQTSGGLLVSAPTAQANDLLLELQAEGLNSGIIGVVTERSDYKMTIY</sequence>
<feature type="binding site" evidence="9">
    <location>
        <position position="89"/>
    </location>
    <ligand>
        <name>Mg(2+)</name>
        <dbReference type="ChEBI" id="CHEBI:18420"/>
    </ligand>
</feature>
<dbReference type="CDD" id="cd02195">
    <property type="entry name" value="SelD"/>
    <property type="match status" value="1"/>
</dbReference>
<comment type="function">
    <text evidence="9">Synthesizes selenophosphate from selenide and ATP.</text>
</comment>
<dbReference type="EC" id="2.7.9.3" evidence="9"/>
<feature type="domain" description="PurM-like N-terminal" evidence="10">
    <location>
        <begin position="48"/>
        <end position="154"/>
    </location>
</feature>
<dbReference type="PANTHER" id="PTHR10256">
    <property type="entry name" value="SELENIDE, WATER DIKINASE"/>
    <property type="match status" value="1"/>
</dbReference>
<evidence type="ECO:0000313" key="13">
    <source>
        <dbReference type="Proteomes" id="UP000193435"/>
    </source>
</evidence>
<dbReference type="NCBIfam" id="TIGR00476">
    <property type="entry name" value="selD"/>
    <property type="match status" value="1"/>
</dbReference>
<dbReference type="GO" id="GO:0005737">
    <property type="term" value="C:cytoplasm"/>
    <property type="evidence" value="ECO:0007669"/>
    <property type="project" value="TreeGrafter"/>
</dbReference>
<dbReference type="InterPro" id="IPR004536">
    <property type="entry name" value="SPS/SelD"/>
</dbReference>
<keyword evidence="8 9" id="KW-0711">Selenium</keyword>
<keyword evidence="3 9" id="KW-0479">Metal-binding</keyword>
<feature type="binding site" description="in other chain" evidence="9">
    <location>
        <position position="66"/>
    </location>
    <ligand>
        <name>ATP</name>
        <dbReference type="ChEBI" id="CHEBI:30616"/>
        <note>ligand shared between dimeric partners</note>
    </ligand>
</feature>
<feature type="binding site" evidence="9">
    <location>
        <position position="49"/>
    </location>
    <ligand>
        <name>Mg(2+)</name>
        <dbReference type="ChEBI" id="CHEBI:18420"/>
    </ligand>
</feature>
<dbReference type="InterPro" id="IPR036676">
    <property type="entry name" value="PurM-like_C_sf"/>
</dbReference>
<dbReference type="SUPFAM" id="SSF56042">
    <property type="entry name" value="PurM C-terminal domain-like"/>
    <property type="match status" value="1"/>
</dbReference>
<dbReference type="GO" id="GO:0000287">
    <property type="term" value="F:magnesium ion binding"/>
    <property type="evidence" value="ECO:0007669"/>
    <property type="project" value="UniProtKB-UniRule"/>
</dbReference>
<evidence type="ECO:0000256" key="8">
    <source>
        <dbReference type="ARBA" id="ARBA00023266"/>
    </source>
</evidence>
<keyword evidence="7 9" id="KW-0460">Magnesium</keyword>
<dbReference type="EMBL" id="FXBJ01000002">
    <property type="protein sequence ID" value="SMH28898.1"/>
    <property type="molecule type" value="Genomic_DNA"/>
</dbReference>
<dbReference type="SUPFAM" id="SSF55326">
    <property type="entry name" value="PurM N-terminal domain-like"/>
    <property type="match status" value="1"/>
</dbReference>
<feature type="binding site" description="in other chain" evidence="9">
    <location>
        <position position="19"/>
    </location>
    <ligand>
        <name>ATP</name>
        <dbReference type="ChEBI" id="CHEBI:30616"/>
        <note>ligand shared between dimeric partners</note>
    </ligand>
</feature>
<dbReference type="InterPro" id="IPR036921">
    <property type="entry name" value="PurM-like_N_sf"/>
</dbReference>
<evidence type="ECO:0000256" key="9">
    <source>
        <dbReference type="HAMAP-Rule" id="MF_00625"/>
    </source>
</evidence>
<feature type="binding site" evidence="9">
    <location>
        <begin position="136"/>
        <end position="138"/>
    </location>
    <ligand>
        <name>ATP</name>
        <dbReference type="ChEBI" id="CHEBI:30616"/>
        <note>ligand shared between dimeric partners</note>
    </ligand>
</feature>
<dbReference type="GO" id="GO:0016260">
    <property type="term" value="P:selenocysteine biosynthetic process"/>
    <property type="evidence" value="ECO:0007669"/>
    <property type="project" value="InterPro"/>
</dbReference>
<dbReference type="GO" id="GO:0004756">
    <property type="term" value="F:selenide, water dikinase activity"/>
    <property type="evidence" value="ECO:0007669"/>
    <property type="project" value="UniProtKB-UniRule"/>
</dbReference>
<keyword evidence="13" id="KW-1185">Reference proteome</keyword>
<comment type="cofactor">
    <cofactor evidence="9">
        <name>Mg(2+)</name>
        <dbReference type="ChEBI" id="CHEBI:18420"/>
    </cofactor>
    <text evidence="9">Binds 1 Mg(2+) ion per monomer.</text>
</comment>
<evidence type="ECO:0000256" key="4">
    <source>
        <dbReference type="ARBA" id="ARBA00022741"/>
    </source>
</evidence>
<feature type="binding site" description="in other chain" evidence="9">
    <location>
        <position position="89"/>
    </location>
    <ligand>
        <name>ATP</name>
        <dbReference type="ChEBI" id="CHEBI:30616"/>
        <note>ligand shared between dimeric partners</note>
    </ligand>
</feature>
<evidence type="ECO:0000259" key="10">
    <source>
        <dbReference type="Pfam" id="PF00586"/>
    </source>
</evidence>
<dbReference type="InterPro" id="IPR016188">
    <property type="entry name" value="PurM-like_N"/>
</dbReference>
<dbReference type="AlphaFoldDB" id="A0A1X7MVQ9"/>
<gene>
    <name evidence="9" type="primary">selD</name>
    <name evidence="12" type="ORF">SAMN04488700_1004</name>
</gene>
<name>A0A1X7MVQ9_9LACT</name>
<organism evidence="12 13">
    <name type="scientific">Carnobacterium iners</name>
    <dbReference type="NCBI Taxonomy" id="1073423"/>
    <lineage>
        <taxon>Bacteria</taxon>
        <taxon>Bacillati</taxon>
        <taxon>Bacillota</taxon>
        <taxon>Bacilli</taxon>
        <taxon>Lactobacillales</taxon>
        <taxon>Carnobacteriaceae</taxon>
        <taxon>Carnobacterium</taxon>
    </lineage>
</organism>
<evidence type="ECO:0000256" key="1">
    <source>
        <dbReference type="ARBA" id="ARBA00008026"/>
    </source>
</evidence>
<feature type="site" description="Important for catalytic activity" evidence="9">
    <location>
        <position position="19"/>
    </location>
</feature>
<protein>
    <recommendedName>
        <fullName evidence="9">Selenide, water dikinase</fullName>
        <ecNumber evidence="9">2.7.9.3</ecNumber>
    </recommendedName>
    <alternativeName>
        <fullName evidence="9">Selenium donor protein</fullName>
    </alternativeName>
    <alternativeName>
        <fullName evidence="9">Selenophosphate synthase</fullName>
    </alternativeName>
</protein>
<feature type="binding site" evidence="9">
    <location>
        <position position="224"/>
    </location>
    <ligand>
        <name>Mg(2+)</name>
        <dbReference type="ChEBI" id="CHEBI:18420"/>
    </ligand>
</feature>
<comment type="similarity">
    <text evidence="1 9">Belongs to the selenophosphate synthase 1 family. Class I subfamily.</text>
</comment>
<keyword evidence="4 9" id="KW-0547">Nucleotide-binding</keyword>
<evidence type="ECO:0000259" key="11">
    <source>
        <dbReference type="Pfam" id="PF02769"/>
    </source>
</evidence>
<dbReference type="Proteomes" id="UP000193435">
    <property type="component" value="Unassembled WGS sequence"/>
</dbReference>
<keyword evidence="2 9" id="KW-0808">Transferase</keyword>